<sequence length="169" mass="19693">MESNHFFSSLTSSLLNHVLSILKIHSKLKVEPGQSRNTFNLVCIGYHSFFLNFSLSRITIGSNGMIFQKSIPQSPILISERYINTRVSLLKGTESKKSNFRKHPLIERVNRIQFDTKRKSERESIFLYWDIDPIGSFRLHCKFVEELYFPKQTSENRTKLGGDIRTSFE</sequence>
<proteinExistence type="predicted"/>
<name>M6CV42_9LEPT</name>
<dbReference type="AlphaFoldDB" id="M6CV42"/>
<evidence type="ECO:0000313" key="2">
    <source>
        <dbReference type="Proteomes" id="UP000011988"/>
    </source>
</evidence>
<dbReference type="EMBL" id="ANIK01000029">
    <property type="protein sequence ID" value="EMJ95812.1"/>
    <property type="molecule type" value="Genomic_DNA"/>
</dbReference>
<dbReference type="PATRIC" id="fig|1218565.3.peg.1601"/>
<accession>M6CV42</accession>
<gene>
    <name evidence="1" type="ORF">LEP1GSC194_3325</name>
</gene>
<reference evidence="1 2" key="1">
    <citation type="submission" date="2013-01" db="EMBL/GenBank/DDBJ databases">
        <authorList>
            <person name="Harkins D.M."/>
            <person name="Durkin A.S."/>
            <person name="Brinkac L.M."/>
            <person name="Haft D.H."/>
            <person name="Selengut J.D."/>
            <person name="Sanka R."/>
            <person name="DePew J."/>
            <person name="Purushe J."/>
            <person name="Galloway R.L."/>
            <person name="Vinetz J.M."/>
            <person name="Sutton G.G."/>
            <person name="Nierman W.C."/>
            <person name="Fouts D.E."/>
        </authorList>
    </citation>
    <scope>NUCLEOTIDE SEQUENCE [LARGE SCALE GENOMIC DNA]</scope>
    <source>
        <strain evidence="1 2">79601</strain>
    </source>
</reference>
<dbReference type="Proteomes" id="UP000011988">
    <property type="component" value="Unassembled WGS sequence"/>
</dbReference>
<comment type="caution">
    <text evidence="1">The sequence shown here is derived from an EMBL/GenBank/DDBJ whole genome shotgun (WGS) entry which is preliminary data.</text>
</comment>
<organism evidence="1 2">
    <name type="scientific">Leptospira alstonii serovar Sichuan str. 79601</name>
    <dbReference type="NCBI Taxonomy" id="1218565"/>
    <lineage>
        <taxon>Bacteria</taxon>
        <taxon>Pseudomonadati</taxon>
        <taxon>Spirochaetota</taxon>
        <taxon>Spirochaetia</taxon>
        <taxon>Leptospirales</taxon>
        <taxon>Leptospiraceae</taxon>
        <taxon>Leptospira</taxon>
    </lineage>
</organism>
<evidence type="ECO:0000313" key="1">
    <source>
        <dbReference type="EMBL" id="EMJ95812.1"/>
    </source>
</evidence>
<protein>
    <submittedName>
        <fullName evidence="1">Uncharacterized protein</fullName>
    </submittedName>
</protein>